<geneLocation type="plasmid" evidence="1 2">
    <name>p6</name>
</geneLocation>
<evidence type="ECO:0000313" key="2">
    <source>
        <dbReference type="Proteomes" id="UP000298596"/>
    </source>
</evidence>
<accession>A0A4D8QKJ1</accession>
<dbReference type="SUPFAM" id="SSF49785">
    <property type="entry name" value="Galactose-binding domain-like"/>
    <property type="match status" value="1"/>
</dbReference>
<proteinExistence type="predicted"/>
<name>A0A4D8QKJ1_AZOBR</name>
<evidence type="ECO:0000313" key="1">
    <source>
        <dbReference type="EMBL" id="QCO07379.1"/>
    </source>
</evidence>
<organism evidence="1 2">
    <name type="scientific">Azospirillum brasilense</name>
    <dbReference type="NCBI Taxonomy" id="192"/>
    <lineage>
        <taxon>Bacteria</taxon>
        <taxon>Pseudomonadati</taxon>
        <taxon>Pseudomonadota</taxon>
        <taxon>Alphaproteobacteria</taxon>
        <taxon>Rhodospirillales</taxon>
        <taxon>Azospirillaceae</taxon>
        <taxon>Azospirillum</taxon>
    </lineage>
</organism>
<dbReference type="InterPro" id="IPR008979">
    <property type="entry name" value="Galactose-bd-like_sf"/>
</dbReference>
<sequence length="513" mass="52471">MTTQSDLRAINGDIYNGSTNPGGLDGPGGMEANFPRALGLIAQGLDDMAVYLSQANFLAAQASVATILQLCQALVAQITAGSTSALAFPAVDKAMVTATDIVDGFVYDTRLDDLTADGRRWNEPGRCSGASWWNEALNVAYRGVKRDFPIIAGIVATQTRLLVFDLLDLDPAGVPRLWASTNAAGNGLISCGSTLPITSVHARNGYIFVATGMGLHIISLTGDWCDRLDNGGRRRKLGPIAQRNAVLGEGPVNAAAALPATGINNVRAHVYPGAPLDAAGMPIPTVAVATTGGVSVIHPTGQVVSITGGAYTGAAFFGSGRLCAFLAGSDQRFEVGALPYASVDRAAWRQGYYNNGAGTKLLAHIGGTATAVAPGALGTSTGVSLLVEDEANPANGLIAHVATSFATGWLPGDIRLAALCDAATGSVSGAEMVLNGTFDLGTANWTQGTGASLSAVAGKLRVASSSDAWVVAGQDIPVVPGQTYRITGTENRGTATSCAIRIWGTDGGRRSIG</sequence>
<keyword evidence="1" id="KW-0614">Plasmid</keyword>
<dbReference type="AlphaFoldDB" id="A0A4D8QKJ1"/>
<gene>
    <name evidence="1" type="ORF">D3867_36515</name>
</gene>
<reference evidence="1 2" key="1">
    <citation type="submission" date="2018-09" db="EMBL/GenBank/DDBJ databases">
        <title>Whole genome based analysis of evolution and adaptive divergence in Indian and Brazilian strains of Azospirillum brasilense.</title>
        <authorList>
            <person name="Singh C."/>
            <person name="Tripathi A.K."/>
        </authorList>
    </citation>
    <scope>NUCLEOTIDE SEQUENCE [LARGE SCALE GENOMIC DNA]</scope>
    <source>
        <strain evidence="1 2">MTCC4036</strain>
        <plasmid evidence="1 2">p6</plasmid>
    </source>
</reference>
<dbReference type="Proteomes" id="UP000298596">
    <property type="component" value="Plasmid p6"/>
</dbReference>
<protein>
    <submittedName>
        <fullName evidence="1">Uncharacterized protein</fullName>
    </submittedName>
</protein>
<dbReference type="EMBL" id="CP032336">
    <property type="protein sequence ID" value="QCO07379.1"/>
    <property type="molecule type" value="Genomic_DNA"/>
</dbReference>
<dbReference type="Gene3D" id="2.60.120.260">
    <property type="entry name" value="Galactose-binding domain-like"/>
    <property type="match status" value="1"/>
</dbReference>